<dbReference type="EMBL" id="LT629758">
    <property type="protein sequence ID" value="SDT81068.1"/>
    <property type="molecule type" value="Genomic_DNA"/>
</dbReference>
<dbReference type="RefSeq" id="WP_092556127.1">
    <property type="nucleotide sequence ID" value="NZ_BOMJ01000018.1"/>
</dbReference>
<protein>
    <submittedName>
        <fullName evidence="2">Transcriptional regulator, AbiEi antitoxin, Type IV TA system</fullName>
    </submittedName>
</protein>
<keyword evidence="3" id="KW-1185">Reference proteome</keyword>
<dbReference type="Proteomes" id="UP000198688">
    <property type="component" value="Chromosome I"/>
</dbReference>
<organism evidence="2 3">
    <name type="scientific">Actinoplanes derwentensis</name>
    <dbReference type="NCBI Taxonomy" id="113562"/>
    <lineage>
        <taxon>Bacteria</taxon>
        <taxon>Bacillati</taxon>
        <taxon>Actinomycetota</taxon>
        <taxon>Actinomycetes</taxon>
        <taxon>Micromonosporales</taxon>
        <taxon>Micromonosporaceae</taxon>
        <taxon>Actinoplanes</taxon>
    </lineage>
</organism>
<name>A0A1H2DE83_9ACTN</name>
<feature type="domain" description="AbiEi antitoxin N-terminal" evidence="1">
    <location>
        <begin position="7"/>
        <end position="53"/>
    </location>
</feature>
<dbReference type="InterPro" id="IPR025159">
    <property type="entry name" value="AbiEi_N"/>
</dbReference>
<evidence type="ECO:0000313" key="3">
    <source>
        <dbReference type="Proteomes" id="UP000198688"/>
    </source>
</evidence>
<accession>A0A1H2DE83</accession>
<dbReference type="STRING" id="113562.SAMN04489716_9481"/>
<evidence type="ECO:0000313" key="2">
    <source>
        <dbReference type="EMBL" id="SDT81068.1"/>
    </source>
</evidence>
<reference evidence="2 3" key="1">
    <citation type="submission" date="2016-10" db="EMBL/GenBank/DDBJ databases">
        <authorList>
            <person name="de Groot N.N."/>
        </authorList>
    </citation>
    <scope>NUCLEOTIDE SEQUENCE [LARGE SCALE GENOMIC DNA]</scope>
    <source>
        <strain evidence="2 3">DSM 43941</strain>
    </source>
</reference>
<sequence length="229" mass="24287">MSGGWSDVLTVADEQWGLVTKQQVESTGVAWATLARGVHRGALERVAHGVYRVRGGGGTDHLELRAAWLQLEPGLPAWERVPESGAVSHRSAAMLFGIGHLPADTHEFTLATRKQTRRTDVRLHRGDVAADCVTLAGLPVTRPGRIAADLLADREDLGAVGQLVADALRLALDGPASVAAAIAPHAAAFELRRQDGIGLLRWLLDLSGDPEQERWLAEAAAAAAKECAG</sequence>
<gene>
    <name evidence="2" type="ORF">SAMN04489716_9481</name>
</gene>
<dbReference type="OrthoDB" id="3356078at2"/>
<dbReference type="AlphaFoldDB" id="A0A1H2DE83"/>
<dbReference type="Pfam" id="PF13338">
    <property type="entry name" value="AbiEi_4"/>
    <property type="match status" value="1"/>
</dbReference>
<evidence type="ECO:0000259" key="1">
    <source>
        <dbReference type="Pfam" id="PF13338"/>
    </source>
</evidence>
<proteinExistence type="predicted"/>